<dbReference type="AlphaFoldDB" id="A0A1R1LP47"/>
<evidence type="ECO:0000313" key="2">
    <source>
        <dbReference type="Proteomes" id="UP000187085"/>
    </source>
</evidence>
<dbReference type="EMBL" id="MRDE01000006">
    <property type="protein sequence ID" value="OMH29313.1"/>
    <property type="molecule type" value="Genomic_DNA"/>
</dbReference>
<reference evidence="1 2" key="1">
    <citation type="submission" date="2016-12" db="EMBL/GenBank/DDBJ databases">
        <title>Draft genome of Tersicoccus phoenicis 1P05MA.</title>
        <authorList>
            <person name="Nakajima Y."/>
            <person name="Yoshizawa S."/>
            <person name="Nakamura K."/>
            <person name="Ogura Y."/>
            <person name="Hayashi T."/>
            <person name="Kogure K."/>
        </authorList>
    </citation>
    <scope>NUCLEOTIDE SEQUENCE [LARGE SCALE GENOMIC DNA]</scope>
    <source>
        <strain evidence="1 2">1p05MA</strain>
    </source>
</reference>
<gene>
    <name evidence="1" type="ORF">BKD30_01085</name>
</gene>
<proteinExistence type="predicted"/>
<dbReference type="Proteomes" id="UP000187085">
    <property type="component" value="Unassembled WGS sequence"/>
</dbReference>
<comment type="caution">
    <text evidence="1">The sequence shown here is derived from an EMBL/GenBank/DDBJ whole genome shotgun (WGS) entry which is preliminary data.</text>
</comment>
<sequence>MRALLTRLDSIDVESAVTSAGSADSLAARMVSTLPGAGPLNAEVGPFFDTPALTRWLGITRQALGKRVQNGSLLCVKTADNHLLYPAFQFDETRTGLPRLADVLDLLAEKDRTDAWQAALWLNSDGDDLDGLTPAQALRVGRESEVIDLARQAGALWRN</sequence>
<accession>A0A1R1LP47</accession>
<protein>
    <recommendedName>
        <fullName evidence="3">Antitoxin Xre/MbcA/ParS-like toxin-binding domain-containing protein</fullName>
    </recommendedName>
</protein>
<evidence type="ECO:0008006" key="3">
    <source>
        <dbReference type="Google" id="ProtNLM"/>
    </source>
</evidence>
<name>A0A1R1LP47_9MICC</name>
<evidence type="ECO:0000313" key="1">
    <source>
        <dbReference type="EMBL" id="OMH29313.1"/>
    </source>
</evidence>
<organism evidence="1 2">
    <name type="scientific">Tersicoccus phoenicis</name>
    <dbReference type="NCBI Taxonomy" id="554083"/>
    <lineage>
        <taxon>Bacteria</taxon>
        <taxon>Bacillati</taxon>
        <taxon>Actinomycetota</taxon>
        <taxon>Actinomycetes</taxon>
        <taxon>Micrococcales</taxon>
        <taxon>Micrococcaceae</taxon>
        <taxon>Tersicoccus</taxon>
    </lineage>
</organism>
<keyword evidence="2" id="KW-1185">Reference proteome</keyword>